<dbReference type="PANTHER" id="PTHR34964">
    <property type="entry name" value="MEMBRANE LIPOPROTEIN-RELATED"/>
    <property type="match status" value="1"/>
</dbReference>
<comment type="caution">
    <text evidence="3">The sequence shown here is derived from an EMBL/GenBank/DDBJ whole genome shotgun (WGS) entry which is preliminary data.</text>
</comment>
<reference evidence="3 4" key="1">
    <citation type="submission" date="2024-01" db="EMBL/GenBank/DDBJ databases">
        <title>The genomes of 5 underutilized Papilionoideae crops provide insights into root nodulation and disease resistanc.</title>
        <authorList>
            <person name="Yuan L."/>
        </authorList>
    </citation>
    <scope>NUCLEOTIDE SEQUENCE [LARGE SCALE GENOMIC DNA]</scope>
    <source>
        <strain evidence="3">ZHUSHIDOU_FW_LH</strain>
        <tissue evidence="3">Leaf</tissue>
    </source>
</reference>
<evidence type="ECO:0000313" key="3">
    <source>
        <dbReference type="EMBL" id="KAK7247599.1"/>
    </source>
</evidence>
<sequence length="137" mass="14336">MPVSDPSSGRRFIWLVTCLLLISILAGGACLVAYMVLPESETSSWISIIGVTLVCLPWAFWFLTFLYRVISRCCGLRVGGGYGANGGGGRSVGGGGIASRNADVEGAGQSSKGSDINRECSVNSHESEMPLARSMAS</sequence>
<keyword evidence="2" id="KW-0472">Membrane</keyword>
<keyword evidence="2" id="KW-1133">Transmembrane helix</keyword>
<gene>
    <name evidence="3" type="ORF">RIF29_42485</name>
</gene>
<keyword evidence="4" id="KW-1185">Reference proteome</keyword>
<dbReference type="EMBL" id="JAYWIO010000008">
    <property type="protein sequence ID" value="KAK7247599.1"/>
    <property type="molecule type" value="Genomic_DNA"/>
</dbReference>
<evidence type="ECO:0000313" key="4">
    <source>
        <dbReference type="Proteomes" id="UP001372338"/>
    </source>
</evidence>
<dbReference type="AlphaFoldDB" id="A0AAN9E7E2"/>
<keyword evidence="2" id="KW-0812">Transmembrane</keyword>
<feature type="region of interest" description="Disordered" evidence="1">
    <location>
        <begin position="100"/>
        <end position="137"/>
    </location>
</feature>
<feature type="transmembrane region" description="Helical" evidence="2">
    <location>
        <begin position="43"/>
        <end position="67"/>
    </location>
</feature>
<proteinExistence type="predicted"/>
<organism evidence="3 4">
    <name type="scientific">Crotalaria pallida</name>
    <name type="common">Smooth rattlebox</name>
    <name type="synonym">Crotalaria striata</name>
    <dbReference type="NCBI Taxonomy" id="3830"/>
    <lineage>
        <taxon>Eukaryota</taxon>
        <taxon>Viridiplantae</taxon>
        <taxon>Streptophyta</taxon>
        <taxon>Embryophyta</taxon>
        <taxon>Tracheophyta</taxon>
        <taxon>Spermatophyta</taxon>
        <taxon>Magnoliopsida</taxon>
        <taxon>eudicotyledons</taxon>
        <taxon>Gunneridae</taxon>
        <taxon>Pentapetalae</taxon>
        <taxon>rosids</taxon>
        <taxon>fabids</taxon>
        <taxon>Fabales</taxon>
        <taxon>Fabaceae</taxon>
        <taxon>Papilionoideae</taxon>
        <taxon>50 kb inversion clade</taxon>
        <taxon>genistoids sensu lato</taxon>
        <taxon>core genistoids</taxon>
        <taxon>Crotalarieae</taxon>
        <taxon>Crotalaria</taxon>
    </lineage>
</organism>
<dbReference type="Proteomes" id="UP001372338">
    <property type="component" value="Unassembled WGS sequence"/>
</dbReference>
<evidence type="ECO:0000256" key="1">
    <source>
        <dbReference type="SAM" id="MobiDB-lite"/>
    </source>
</evidence>
<evidence type="ECO:0000256" key="2">
    <source>
        <dbReference type="SAM" id="Phobius"/>
    </source>
</evidence>
<feature type="transmembrane region" description="Helical" evidence="2">
    <location>
        <begin position="12"/>
        <end position="37"/>
    </location>
</feature>
<name>A0AAN9E7E2_CROPI</name>
<accession>A0AAN9E7E2</accession>
<dbReference type="PANTHER" id="PTHR34964:SF1">
    <property type="entry name" value="MEMBRANE LIPOPROTEIN"/>
    <property type="match status" value="1"/>
</dbReference>
<protein>
    <submittedName>
        <fullName evidence="3">Uncharacterized protein</fullName>
    </submittedName>
</protein>
<feature type="compositionally biased region" description="Polar residues" evidence="1">
    <location>
        <begin position="108"/>
        <end position="124"/>
    </location>
</feature>